<evidence type="ECO:0000256" key="2">
    <source>
        <dbReference type="SAM" id="MobiDB-lite"/>
    </source>
</evidence>
<dbReference type="eggNOG" id="ENOG502QSKG">
    <property type="taxonomic scope" value="Eukaryota"/>
</dbReference>
<comment type="similarity">
    <text evidence="1">Belongs to the methyltransferase superfamily. LaeA methyltransferase family.</text>
</comment>
<keyword evidence="5" id="KW-1185">Reference proteome</keyword>
<dbReference type="VEuPathDB" id="FungiDB:GGTG_00506"/>
<evidence type="ECO:0000313" key="3">
    <source>
        <dbReference type="EMBL" id="EJT80510.1"/>
    </source>
</evidence>
<dbReference type="GO" id="GO:0008168">
    <property type="term" value="F:methyltransferase activity"/>
    <property type="evidence" value="ECO:0007669"/>
    <property type="project" value="TreeGrafter"/>
</dbReference>
<dbReference type="OrthoDB" id="2013972at2759"/>
<dbReference type="Pfam" id="PF13489">
    <property type="entry name" value="Methyltransf_23"/>
    <property type="match status" value="1"/>
</dbReference>
<dbReference type="PANTHER" id="PTHR43591:SF31">
    <property type="entry name" value="LAEA-LIKE, PUTATIVE (AFU_ORTHOLOGUE AFUA_8G01930)-RELATED"/>
    <property type="match status" value="1"/>
</dbReference>
<dbReference type="Gene3D" id="3.40.50.150">
    <property type="entry name" value="Vaccinia Virus protein VP39"/>
    <property type="match status" value="1"/>
</dbReference>
<dbReference type="HOGENOM" id="CLU_010595_1_2_1"/>
<evidence type="ECO:0000313" key="4">
    <source>
        <dbReference type="EnsemblFungi" id="EJT80510"/>
    </source>
</evidence>
<dbReference type="CDD" id="cd02440">
    <property type="entry name" value="AdoMet_MTases"/>
    <property type="match status" value="1"/>
</dbReference>
<reference evidence="4" key="5">
    <citation type="submission" date="2018-04" db="UniProtKB">
        <authorList>
            <consortium name="EnsemblFungi"/>
        </authorList>
    </citation>
    <scope>IDENTIFICATION</scope>
    <source>
        <strain evidence="4">R3-111a-1</strain>
    </source>
</reference>
<evidence type="ECO:0000313" key="5">
    <source>
        <dbReference type="Proteomes" id="UP000006039"/>
    </source>
</evidence>
<dbReference type="RefSeq" id="XP_009216519.1">
    <property type="nucleotide sequence ID" value="XM_009218255.1"/>
</dbReference>
<dbReference type="PANTHER" id="PTHR43591">
    <property type="entry name" value="METHYLTRANSFERASE"/>
    <property type="match status" value="1"/>
</dbReference>
<reference evidence="5" key="1">
    <citation type="submission" date="2010-07" db="EMBL/GenBank/DDBJ databases">
        <title>The genome sequence of Gaeumannomyces graminis var. tritici strain R3-111a-1.</title>
        <authorList>
            <consortium name="The Broad Institute Genome Sequencing Platform"/>
            <person name="Ma L.-J."/>
            <person name="Dead R."/>
            <person name="Young S."/>
            <person name="Zeng Q."/>
            <person name="Koehrsen M."/>
            <person name="Alvarado L."/>
            <person name="Berlin A."/>
            <person name="Chapman S.B."/>
            <person name="Chen Z."/>
            <person name="Freedman E."/>
            <person name="Gellesch M."/>
            <person name="Goldberg J."/>
            <person name="Griggs A."/>
            <person name="Gujja S."/>
            <person name="Heilman E.R."/>
            <person name="Heiman D."/>
            <person name="Hepburn T."/>
            <person name="Howarth C."/>
            <person name="Jen D."/>
            <person name="Larson L."/>
            <person name="Mehta T."/>
            <person name="Neiman D."/>
            <person name="Pearson M."/>
            <person name="Roberts A."/>
            <person name="Saif S."/>
            <person name="Shea T."/>
            <person name="Shenoy N."/>
            <person name="Sisk P."/>
            <person name="Stolte C."/>
            <person name="Sykes S."/>
            <person name="Walk T."/>
            <person name="White J."/>
            <person name="Yandava C."/>
            <person name="Haas B."/>
            <person name="Nusbaum C."/>
            <person name="Birren B."/>
        </authorList>
    </citation>
    <scope>NUCLEOTIDE SEQUENCE [LARGE SCALE GENOMIC DNA]</scope>
    <source>
        <strain evidence="5">R3-111a-1</strain>
    </source>
</reference>
<reference evidence="4" key="4">
    <citation type="journal article" date="2015" name="G3 (Bethesda)">
        <title>Genome sequences of three phytopathogenic species of the Magnaporthaceae family of fungi.</title>
        <authorList>
            <person name="Okagaki L.H."/>
            <person name="Nunes C.C."/>
            <person name="Sailsbery J."/>
            <person name="Clay B."/>
            <person name="Brown D."/>
            <person name="John T."/>
            <person name="Oh Y."/>
            <person name="Young N."/>
            <person name="Fitzgerald M."/>
            <person name="Haas B.J."/>
            <person name="Zeng Q."/>
            <person name="Young S."/>
            <person name="Adiconis X."/>
            <person name="Fan L."/>
            <person name="Levin J.Z."/>
            <person name="Mitchell T.K."/>
            <person name="Okubara P.A."/>
            <person name="Farman M.L."/>
            <person name="Kohn L.M."/>
            <person name="Birren B."/>
            <person name="Ma L.-J."/>
            <person name="Dean R.A."/>
        </authorList>
    </citation>
    <scope>NUCLEOTIDE SEQUENCE</scope>
    <source>
        <strain evidence="4">R3-111a-1</strain>
    </source>
</reference>
<gene>
    <name evidence="4" type="primary">20340964</name>
    <name evidence="3" type="ORF">GGTG_00506</name>
</gene>
<feature type="region of interest" description="Disordered" evidence="2">
    <location>
        <begin position="1"/>
        <end position="35"/>
    </location>
</feature>
<reference evidence="3" key="3">
    <citation type="submission" date="2010-09" db="EMBL/GenBank/DDBJ databases">
        <title>Annotation of Gaeumannomyces graminis var. tritici R3-111a-1.</title>
        <authorList>
            <consortium name="The Broad Institute Genome Sequencing Platform"/>
            <person name="Ma L.-J."/>
            <person name="Dead R."/>
            <person name="Young S.K."/>
            <person name="Zeng Q."/>
            <person name="Gargeya S."/>
            <person name="Fitzgerald M."/>
            <person name="Haas B."/>
            <person name="Abouelleil A."/>
            <person name="Alvarado L."/>
            <person name="Arachchi H.M."/>
            <person name="Berlin A."/>
            <person name="Brown A."/>
            <person name="Chapman S.B."/>
            <person name="Chen Z."/>
            <person name="Dunbar C."/>
            <person name="Freedman E."/>
            <person name="Gearin G."/>
            <person name="Gellesch M."/>
            <person name="Goldberg J."/>
            <person name="Griggs A."/>
            <person name="Gujja S."/>
            <person name="Heiman D."/>
            <person name="Howarth C."/>
            <person name="Larson L."/>
            <person name="Lui A."/>
            <person name="MacDonald P.J.P."/>
            <person name="Mehta T."/>
            <person name="Montmayeur A."/>
            <person name="Murphy C."/>
            <person name="Neiman D."/>
            <person name="Pearson M."/>
            <person name="Priest M."/>
            <person name="Roberts A."/>
            <person name="Saif S."/>
            <person name="Shea T."/>
            <person name="Shenoy N."/>
            <person name="Sisk P."/>
            <person name="Stolte C."/>
            <person name="Sykes S."/>
            <person name="Yandava C."/>
            <person name="Wortman J."/>
            <person name="Nusbaum C."/>
            <person name="Birren B."/>
        </authorList>
    </citation>
    <scope>NUCLEOTIDE SEQUENCE</scope>
    <source>
        <strain evidence="3">R3-111a-1</strain>
    </source>
</reference>
<accession>J3NGX0</accession>
<dbReference type="EMBL" id="GL385395">
    <property type="protein sequence ID" value="EJT80510.1"/>
    <property type="molecule type" value="Genomic_DNA"/>
</dbReference>
<evidence type="ECO:0008006" key="6">
    <source>
        <dbReference type="Google" id="ProtNLM"/>
    </source>
</evidence>
<dbReference type="STRING" id="644352.J3NGX0"/>
<dbReference type="GeneID" id="20340964"/>
<dbReference type="SUPFAM" id="SSF53335">
    <property type="entry name" value="S-adenosyl-L-methionine-dependent methyltransferases"/>
    <property type="match status" value="1"/>
</dbReference>
<sequence length="336" mass="37455">MSSSPPGESAVGPVIEADTSDRSDTDSALDVQSLGSDSESITSSILRFRHENGRTYHAYKEGSYVLPNDGAEIERLDLQHNIVLLTLGGKLHLAPIGEDGRHVSRVLDAGTGTGIWAMDFADEHPEAHVIGIDLSPIQPSFVPPNVGFYVDDLEAEWSYTAPFDFIYVRTLAGSLKEWPKLYRQAYDNLSPGGYIELFEPNYPIGSDDNSLPADSALLRWSRLWQEGAAKSGLQLLTAEQHKAVLEQTGFVNIVERNFKWPLNTWPKDPKYKELGSWVYEVTSSGLQAMTMALFTRVLGWSAEAVELFLVDVRKDVGNRRYHAYWSIFVLYAQKPA</sequence>
<proteinExistence type="inferred from homology"/>
<dbReference type="Proteomes" id="UP000006039">
    <property type="component" value="Unassembled WGS sequence"/>
</dbReference>
<protein>
    <recommendedName>
        <fullName evidence="6">Methyltransferase</fullName>
    </recommendedName>
</protein>
<dbReference type="AlphaFoldDB" id="J3NGX0"/>
<dbReference type="InterPro" id="IPR029063">
    <property type="entry name" value="SAM-dependent_MTases_sf"/>
</dbReference>
<name>J3NGX0_GAET3</name>
<evidence type="ECO:0000256" key="1">
    <source>
        <dbReference type="ARBA" id="ARBA00038158"/>
    </source>
</evidence>
<reference evidence="3" key="2">
    <citation type="submission" date="2010-07" db="EMBL/GenBank/DDBJ databases">
        <authorList>
            <consortium name="The Broad Institute Genome Sequencing Platform"/>
            <consortium name="Broad Institute Genome Sequencing Center for Infectious Disease"/>
            <person name="Ma L.-J."/>
            <person name="Dead R."/>
            <person name="Young S."/>
            <person name="Zeng Q."/>
            <person name="Koehrsen M."/>
            <person name="Alvarado L."/>
            <person name="Berlin A."/>
            <person name="Chapman S.B."/>
            <person name="Chen Z."/>
            <person name="Freedman E."/>
            <person name="Gellesch M."/>
            <person name="Goldberg J."/>
            <person name="Griggs A."/>
            <person name="Gujja S."/>
            <person name="Heilman E.R."/>
            <person name="Heiman D."/>
            <person name="Hepburn T."/>
            <person name="Howarth C."/>
            <person name="Jen D."/>
            <person name="Larson L."/>
            <person name="Mehta T."/>
            <person name="Neiman D."/>
            <person name="Pearson M."/>
            <person name="Roberts A."/>
            <person name="Saif S."/>
            <person name="Shea T."/>
            <person name="Shenoy N."/>
            <person name="Sisk P."/>
            <person name="Stolte C."/>
            <person name="Sykes S."/>
            <person name="Walk T."/>
            <person name="White J."/>
            <person name="Yandava C."/>
            <person name="Haas B."/>
            <person name="Nusbaum C."/>
            <person name="Birren B."/>
        </authorList>
    </citation>
    <scope>NUCLEOTIDE SEQUENCE</scope>
    <source>
        <strain evidence="3">R3-111a-1</strain>
    </source>
</reference>
<dbReference type="EnsemblFungi" id="EJT80510">
    <property type="protein sequence ID" value="EJT80510"/>
    <property type="gene ID" value="GGTG_00506"/>
</dbReference>
<organism evidence="3">
    <name type="scientific">Gaeumannomyces tritici (strain R3-111a-1)</name>
    <name type="common">Wheat and barley take-all root rot fungus</name>
    <name type="synonym">Gaeumannomyces graminis var. tritici</name>
    <dbReference type="NCBI Taxonomy" id="644352"/>
    <lineage>
        <taxon>Eukaryota</taxon>
        <taxon>Fungi</taxon>
        <taxon>Dikarya</taxon>
        <taxon>Ascomycota</taxon>
        <taxon>Pezizomycotina</taxon>
        <taxon>Sordariomycetes</taxon>
        <taxon>Sordariomycetidae</taxon>
        <taxon>Magnaporthales</taxon>
        <taxon>Magnaporthaceae</taxon>
        <taxon>Gaeumannomyces</taxon>
    </lineage>
</organism>